<feature type="compositionally biased region" description="Acidic residues" evidence="4">
    <location>
        <begin position="367"/>
        <end position="376"/>
    </location>
</feature>
<dbReference type="Proteomes" id="UP000681720">
    <property type="component" value="Unassembled WGS sequence"/>
</dbReference>
<dbReference type="EMBL" id="CAJOBH010000575">
    <property type="protein sequence ID" value="CAF3802802.1"/>
    <property type="molecule type" value="Genomic_DNA"/>
</dbReference>
<evidence type="ECO:0000313" key="9">
    <source>
        <dbReference type="EMBL" id="CAF3802802.1"/>
    </source>
</evidence>
<evidence type="ECO:0000256" key="4">
    <source>
        <dbReference type="SAM" id="MobiDB-lite"/>
    </source>
</evidence>
<feature type="region of interest" description="Disordered" evidence="4">
    <location>
        <begin position="342"/>
        <end position="376"/>
    </location>
</feature>
<dbReference type="Gene3D" id="3.30.70.330">
    <property type="match status" value="1"/>
</dbReference>
<feature type="domain" description="RRM" evidence="5">
    <location>
        <begin position="13"/>
        <end position="86"/>
    </location>
</feature>
<dbReference type="EMBL" id="CAJNRE010004938">
    <property type="protein sequence ID" value="CAF2040205.1"/>
    <property type="molecule type" value="Genomic_DNA"/>
</dbReference>
<evidence type="ECO:0000313" key="12">
    <source>
        <dbReference type="Proteomes" id="UP000663834"/>
    </source>
</evidence>
<dbReference type="PROSITE" id="PS50102">
    <property type="entry name" value="RRM"/>
    <property type="match status" value="1"/>
</dbReference>
<dbReference type="InterPro" id="IPR012677">
    <property type="entry name" value="Nucleotide-bd_a/b_plait_sf"/>
</dbReference>
<keyword evidence="1 2" id="KW-0694">RNA-binding</keyword>
<accession>A0A816HEY2</accession>
<evidence type="ECO:0000256" key="3">
    <source>
        <dbReference type="SAM" id="Coils"/>
    </source>
</evidence>
<protein>
    <recommendedName>
        <fullName evidence="5">RRM domain-containing protein</fullName>
    </recommendedName>
</protein>
<dbReference type="EMBL" id="CAJNOV010003263">
    <property type="protein sequence ID" value="CAF1136136.1"/>
    <property type="molecule type" value="Genomic_DNA"/>
</dbReference>
<comment type="caution">
    <text evidence="7">The sequence shown here is derived from an EMBL/GenBank/DDBJ whole genome shotgun (WGS) entry which is preliminary data.</text>
</comment>
<feature type="compositionally biased region" description="Low complexity" evidence="4">
    <location>
        <begin position="343"/>
        <end position="363"/>
    </location>
</feature>
<dbReference type="Proteomes" id="UP000663824">
    <property type="component" value="Unassembled WGS sequence"/>
</dbReference>
<evidence type="ECO:0000313" key="8">
    <source>
        <dbReference type="EMBL" id="CAF2040205.1"/>
    </source>
</evidence>
<dbReference type="PANTHER" id="PTHR48026">
    <property type="entry name" value="HOMOLOGOUS TO DROSOPHILA SQD (SQUID) PROTEIN"/>
    <property type="match status" value="1"/>
</dbReference>
<feature type="coiled-coil region" evidence="3">
    <location>
        <begin position="221"/>
        <end position="305"/>
    </location>
</feature>
<sequence>MSSYNRPASSHYLEVCISSIGYHTEPHTVLTHFERFGTIDHYNFTSPDGRGFVFISYTNLEGVDRCMSSRPHRLDGQHLYVKRAIPYTDDNPREHIDTTRDLLIVVDSINVDEHFLKCLREYFSFYGTLYACKYCHEANFDYILVEFADYDQVDRVILDKPHYFNEKPLNIMKCTSTNKIIMNMKYASKNPDSVDINENFLKFQYNLKSTSFQKKDDSMSEIDLEKEVSRLETLLKKTTENFNVTRKQLEDDCCEQLRKLNADANRSHQLQQDLEQEYTKLLVEYKSLTRENEELNEQYLQAELENFEITSYYEQILADVTAETAQLEAKYTEKLEIVYANDTVTSASSRPTSASRTSTSLTPPTIPDEDNDENEE</sequence>
<proteinExistence type="predicted"/>
<evidence type="ECO:0000313" key="11">
    <source>
        <dbReference type="EMBL" id="CAF3976085.1"/>
    </source>
</evidence>
<organism evidence="7 12">
    <name type="scientific">Rotaria magnacalcarata</name>
    <dbReference type="NCBI Taxonomy" id="392030"/>
    <lineage>
        <taxon>Eukaryota</taxon>
        <taxon>Metazoa</taxon>
        <taxon>Spiralia</taxon>
        <taxon>Gnathifera</taxon>
        <taxon>Rotifera</taxon>
        <taxon>Eurotatoria</taxon>
        <taxon>Bdelloidea</taxon>
        <taxon>Philodinida</taxon>
        <taxon>Philodinidae</taxon>
        <taxon>Rotaria</taxon>
    </lineage>
</organism>
<dbReference type="Proteomes" id="UP000676336">
    <property type="component" value="Unassembled WGS sequence"/>
</dbReference>
<evidence type="ECO:0000313" key="10">
    <source>
        <dbReference type="EMBL" id="CAF3839452.1"/>
    </source>
</evidence>
<dbReference type="PANTHER" id="PTHR48026:SF14">
    <property type="entry name" value="HETEROGENEOUS NUCLEAR RIBONUCLEOPROTEIN A1"/>
    <property type="match status" value="1"/>
</dbReference>
<reference evidence="7" key="1">
    <citation type="submission" date="2021-02" db="EMBL/GenBank/DDBJ databases">
        <authorList>
            <person name="Nowell W R."/>
        </authorList>
    </citation>
    <scope>NUCLEOTIDE SEQUENCE</scope>
</reference>
<gene>
    <name evidence="9" type="ORF">BYL167_LOCUS3093</name>
    <name evidence="6" type="ORF">CJN711_LOCUS8812</name>
    <name evidence="10" type="ORF">GIL414_LOCUS3294</name>
    <name evidence="7" type="ORF">KQP761_LOCUS38575</name>
    <name evidence="8" type="ORF">MBJ925_LOCUS11264</name>
    <name evidence="11" type="ORF">SMN809_LOCUS10595</name>
</gene>
<evidence type="ECO:0000313" key="7">
    <source>
        <dbReference type="EMBL" id="CAF1686035.1"/>
    </source>
</evidence>
<dbReference type="OrthoDB" id="10016400at2759"/>
<name>A0A816HEY2_9BILA</name>
<dbReference type="SMART" id="SM00360">
    <property type="entry name" value="RRM"/>
    <property type="match status" value="2"/>
</dbReference>
<dbReference type="SUPFAM" id="SSF54928">
    <property type="entry name" value="RNA-binding domain, RBD"/>
    <property type="match status" value="2"/>
</dbReference>
<dbReference type="EMBL" id="CAJOBI010003642">
    <property type="protein sequence ID" value="CAF3976085.1"/>
    <property type="molecule type" value="Genomic_DNA"/>
</dbReference>
<dbReference type="EMBL" id="CAJOBJ010000707">
    <property type="protein sequence ID" value="CAF3839452.1"/>
    <property type="molecule type" value="Genomic_DNA"/>
</dbReference>
<dbReference type="Proteomes" id="UP000663855">
    <property type="component" value="Unassembled WGS sequence"/>
</dbReference>
<dbReference type="EMBL" id="CAJNOW010021981">
    <property type="protein sequence ID" value="CAF1686035.1"/>
    <property type="molecule type" value="Genomic_DNA"/>
</dbReference>
<dbReference type="GO" id="GO:0000398">
    <property type="term" value="P:mRNA splicing, via spliceosome"/>
    <property type="evidence" value="ECO:0007669"/>
    <property type="project" value="TreeGrafter"/>
</dbReference>
<evidence type="ECO:0000259" key="5">
    <source>
        <dbReference type="PROSITE" id="PS50102"/>
    </source>
</evidence>
<dbReference type="InterPro" id="IPR035979">
    <property type="entry name" value="RBD_domain_sf"/>
</dbReference>
<dbReference type="AlphaFoldDB" id="A0A816HEY2"/>
<dbReference type="GO" id="GO:0003730">
    <property type="term" value="F:mRNA 3'-UTR binding"/>
    <property type="evidence" value="ECO:0007669"/>
    <property type="project" value="TreeGrafter"/>
</dbReference>
<dbReference type="Proteomes" id="UP000681967">
    <property type="component" value="Unassembled WGS sequence"/>
</dbReference>
<evidence type="ECO:0000256" key="2">
    <source>
        <dbReference type="PROSITE-ProRule" id="PRU00176"/>
    </source>
</evidence>
<dbReference type="GO" id="GO:0071013">
    <property type="term" value="C:catalytic step 2 spliceosome"/>
    <property type="evidence" value="ECO:0007669"/>
    <property type="project" value="TreeGrafter"/>
</dbReference>
<keyword evidence="3" id="KW-0175">Coiled coil</keyword>
<evidence type="ECO:0000313" key="6">
    <source>
        <dbReference type="EMBL" id="CAF1136136.1"/>
    </source>
</evidence>
<evidence type="ECO:0000256" key="1">
    <source>
        <dbReference type="ARBA" id="ARBA00022884"/>
    </source>
</evidence>
<dbReference type="InterPro" id="IPR000504">
    <property type="entry name" value="RRM_dom"/>
</dbReference>
<dbReference type="Proteomes" id="UP000663834">
    <property type="component" value="Unassembled WGS sequence"/>
</dbReference>